<keyword evidence="3 9" id="KW-0812">Transmembrane</keyword>
<evidence type="ECO:0000313" key="10">
    <source>
        <dbReference type="EMBL" id="KAA8526334.1"/>
    </source>
</evidence>
<evidence type="ECO:0000256" key="1">
    <source>
        <dbReference type="ARBA" id="ARBA00004141"/>
    </source>
</evidence>
<keyword evidence="4" id="KW-0611">Plant defense</keyword>
<evidence type="ECO:0000256" key="4">
    <source>
        <dbReference type="ARBA" id="ARBA00022821"/>
    </source>
</evidence>
<proteinExistence type="inferred from homology"/>
<feature type="transmembrane region" description="Helical" evidence="9">
    <location>
        <begin position="23"/>
        <end position="44"/>
    </location>
</feature>
<evidence type="ECO:0000256" key="3">
    <source>
        <dbReference type="ARBA" id="ARBA00022692"/>
    </source>
</evidence>
<feature type="transmembrane region" description="Helical" evidence="9">
    <location>
        <begin position="112"/>
        <end position="137"/>
    </location>
</feature>
<dbReference type="OrthoDB" id="1388414at2759"/>
<organism evidence="10 11">
    <name type="scientific">Nyssa sinensis</name>
    <dbReference type="NCBI Taxonomy" id="561372"/>
    <lineage>
        <taxon>Eukaryota</taxon>
        <taxon>Viridiplantae</taxon>
        <taxon>Streptophyta</taxon>
        <taxon>Embryophyta</taxon>
        <taxon>Tracheophyta</taxon>
        <taxon>Spermatophyta</taxon>
        <taxon>Magnoliopsida</taxon>
        <taxon>eudicotyledons</taxon>
        <taxon>Gunneridae</taxon>
        <taxon>Pentapetalae</taxon>
        <taxon>asterids</taxon>
        <taxon>Cornales</taxon>
        <taxon>Nyssaceae</taxon>
        <taxon>Nyssa</taxon>
    </lineage>
</organism>
<keyword evidence="11" id="KW-1185">Reference proteome</keyword>
<dbReference type="Proteomes" id="UP000325577">
    <property type="component" value="Linkage Group LG3"/>
</dbReference>
<dbReference type="PANTHER" id="PTHR31942">
    <property type="entry name" value="MLO-LIKE PROTEIN 1"/>
    <property type="match status" value="1"/>
</dbReference>
<evidence type="ECO:0000256" key="9">
    <source>
        <dbReference type="SAM" id="Phobius"/>
    </source>
</evidence>
<dbReference type="InterPro" id="IPR004326">
    <property type="entry name" value="Mlo"/>
</dbReference>
<dbReference type="GO" id="GO:0016020">
    <property type="term" value="C:membrane"/>
    <property type="evidence" value="ECO:0007669"/>
    <property type="project" value="UniProtKB-SubCell"/>
</dbReference>
<comment type="similarity">
    <text evidence="2">Belongs to the MLO family.</text>
</comment>
<evidence type="ECO:0000256" key="6">
    <source>
        <dbReference type="ARBA" id="ARBA00023136"/>
    </source>
</evidence>
<gene>
    <name evidence="10" type="ORF">F0562_008463</name>
</gene>
<accession>A0A5J5A7Y7</accession>
<dbReference type="EMBL" id="CM018046">
    <property type="protein sequence ID" value="KAA8526334.1"/>
    <property type="molecule type" value="Genomic_DNA"/>
</dbReference>
<evidence type="ECO:0000313" key="11">
    <source>
        <dbReference type="Proteomes" id="UP000325577"/>
    </source>
</evidence>
<keyword evidence="7" id="KW-0568">Pathogenesis-related protein</keyword>
<reference evidence="10 11" key="1">
    <citation type="submission" date="2019-09" db="EMBL/GenBank/DDBJ databases">
        <title>A chromosome-level genome assembly of the Chinese tupelo Nyssa sinensis.</title>
        <authorList>
            <person name="Yang X."/>
            <person name="Kang M."/>
            <person name="Yang Y."/>
            <person name="Xiong H."/>
            <person name="Wang M."/>
            <person name="Zhang Z."/>
            <person name="Wang Z."/>
            <person name="Wu H."/>
            <person name="Ma T."/>
            <person name="Liu J."/>
            <person name="Xi Z."/>
        </authorList>
    </citation>
    <scope>NUCLEOTIDE SEQUENCE [LARGE SCALE GENOMIC DNA]</scope>
    <source>
        <strain evidence="10">J267</strain>
        <tissue evidence="10">Leaf</tissue>
    </source>
</reference>
<evidence type="ECO:0000256" key="2">
    <source>
        <dbReference type="ARBA" id="ARBA00006574"/>
    </source>
</evidence>
<keyword evidence="6 9" id="KW-0472">Membrane</keyword>
<protein>
    <recommendedName>
        <fullName evidence="12">MLO-like protein</fullName>
    </recommendedName>
</protein>
<dbReference type="Pfam" id="PF03094">
    <property type="entry name" value="Mlo"/>
    <property type="match status" value="1"/>
</dbReference>
<evidence type="ECO:0000256" key="7">
    <source>
        <dbReference type="ARBA" id="ARBA00023265"/>
    </source>
</evidence>
<feature type="transmembrane region" description="Helical" evidence="9">
    <location>
        <begin position="73"/>
        <end position="92"/>
    </location>
</feature>
<dbReference type="AlphaFoldDB" id="A0A5J5A7Y7"/>
<evidence type="ECO:0000256" key="5">
    <source>
        <dbReference type="ARBA" id="ARBA00022989"/>
    </source>
</evidence>
<evidence type="ECO:0008006" key="12">
    <source>
        <dbReference type="Google" id="ProtNLM"/>
    </source>
</evidence>
<keyword evidence="5 9" id="KW-1133">Transmembrane helix</keyword>
<evidence type="ECO:0000256" key="8">
    <source>
        <dbReference type="SAM" id="MobiDB-lite"/>
    </source>
</evidence>
<dbReference type="PANTHER" id="PTHR31942:SF57">
    <property type="entry name" value="MLO-LIKE PROTEIN"/>
    <property type="match status" value="1"/>
</dbReference>
<sequence length="291" mass="33415">MFSILFIFFSAHGFYNYYWLPIIPLVVAMVVGTKLEVVITQMCLKSYKRNTVIRGTFLVKPSDDLFWFRRPKWFLHLIQFILIQNSFQLAFFTWTGFEYGLRSCFNREDEDIALRITMGVAVQFYCGYVTLPLYALVTQMGSSMRKAVFTKHIVKGLKNWHNLAKRNLSKNRTSSIRQPLNSWPIDSTDMKILYHPKDDNFPPLEVMTSPSPEITEEPVQHNHTPSPAGTSFSAPEIVEEKTNFKITTRGTYDGEISFASTWKESASGKGIEDITSTPEENASDIITDFND</sequence>
<dbReference type="GO" id="GO:0006952">
    <property type="term" value="P:defense response"/>
    <property type="evidence" value="ECO:0007669"/>
    <property type="project" value="UniProtKB-KW"/>
</dbReference>
<name>A0A5J5A7Y7_9ASTE</name>
<feature type="region of interest" description="Disordered" evidence="8">
    <location>
        <begin position="264"/>
        <end position="291"/>
    </location>
</feature>
<comment type="subcellular location">
    <subcellularLocation>
        <location evidence="1">Membrane</location>
        <topology evidence="1">Multi-pass membrane protein</topology>
    </subcellularLocation>
</comment>